<comment type="caution">
    <text evidence="1">The sequence shown here is derived from an EMBL/GenBank/DDBJ whole genome shotgun (WGS) entry which is preliminary data.</text>
</comment>
<dbReference type="InterPro" id="IPR042859">
    <property type="entry name" value="NOL11"/>
</dbReference>
<reference evidence="1 2" key="1">
    <citation type="submission" date="2021-08" db="EMBL/GenBank/DDBJ databases">
        <title>Draft Genome Sequence of Phanerochaete sordida strain YK-624.</title>
        <authorList>
            <person name="Mori T."/>
            <person name="Dohra H."/>
            <person name="Suzuki T."/>
            <person name="Kawagishi H."/>
            <person name="Hirai H."/>
        </authorList>
    </citation>
    <scope>NUCLEOTIDE SEQUENCE [LARGE SCALE GENOMIC DNA]</scope>
    <source>
        <strain evidence="1 2">YK-624</strain>
    </source>
</reference>
<gene>
    <name evidence="1" type="ORF">PsYK624_009530</name>
</gene>
<dbReference type="OrthoDB" id="2799711at2759"/>
<dbReference type="GO" id="GO:0030490">
    <property type="term" value="P:maturation of SSU-rRNA"/>
    <property type="evidence" value="ECO:0007669"/>
    <property type="project" value="InterPro"/>
</dbReference>
<organism evidence="1 2">
    <name type="scientific">Phanerochaete sordida</name>
    <dbReference type="NCBI Taxonomy" id="48140"/>
    <lineage>
        <taxon>Eukaryota</taxon>
        <taxon>Fungi</taxon>
        <taxon>Dikarya</taxon>
        <taxon>Basidiomycota</taxon>
        <taxon>Agaricomycotina</taxon>
        <taxon>Agaricomycetes</taxon>
        <taxon>Polyporales</taxon>
        <taxon>Phanerochaetaceae</taxon>
        <taxon>Phanerochaete</taxon>
    </lineage>
</organism>
<dbReference type="GO" id="GO:0003723">
    <property type="term" value="F:RNA binding"/>
    <property type="evidence" value="ECO:0007669"/>
    <property type="project" value="TreeGrafter"/>
</dbReference>
<keyword evidence="2" id="KW-1185">Reference proteome</keyword>
<name>A0A9P3FXD4_9APHY</name>
<dbReference type="PANTHER" id="PTHR15633">
    <property type="entry name" value="NUCLEOLAR PROTEIN 11"/>
    <property type="match status" value="1"/>
</dbReference>
<dbReference type="EMBL" id="BPQB01000001">
    <property type="protein sequence ID" value="GJE84877.1"/>
    <property type="molecule type" value="Genomic_DNA"/>
</dbReference>
<dbReference type="AlphaFoldDB" id="A0A9P3FXD4"/>
<dbReference type="PANTHER" id="PTHR15633:SF2">
    <property type="entry name" value="NUCLEOLAR PROTEIN 11"/>
    <property type="match status" value="1"/>
</dbReference>
<sequence>MPSRLSFKDGAVVVSLQKSVESITLRIVGVDGSGLAVLGNVALPSNVTILKSTCSAAGFLSILTPAGEWYCFQIEYGETSTFTVASVSTPVTLRNLSFSSEATHSFSGEISILSLGSSHVLLAGVSSATPPELVFLLWDLQYSVVLASRTLPIPSTITRTKKQGIRLQLSGSTGGPQQAILILSPASAPAIANGDSGLHSMTDDSAQRSSVLAIPLAVPASSSVANALGKTSATEKWTVHAATNVSQANLSSTNLEAAQVKLLRAMRTAMEQKRVEAADELFFDWVAQQETGKTSASRASAKPILGYQFVKQVLEILLRTPKNATTDIPYSPKVMRHLMQQRCVSAGMIEGGLFAALRLRNDWESMMLALKTVIDVPESDVAVLLQSSAAAARRTQSDENAMQVDAAADSSVPALSSVLALCTTYTMSAPALRLAIRQHLSDAAELTAVLQVLHQWINTWCAEDVALLPERTKKDLHGALVPVLEQKQKGTLPPLDKVLAFLQTLLDSSFLTFLTYPPSHPILRDIFSHLEPELDFTDDVEQLRGPLEPFVRAHSKAVHEAAHGVQKPDLKIDWRKRRKDAHEQAGMAVGVYQIEELVL</sequence>
<protein>
    <submittedName>
        <fullName evidence="1">Uncharacterized protein</fullName>
    </submittedName>
</protein>
<evidence type="ECO:0000313" key="1">
    <source>
        <dbReference type="EMBL" id="GJE84877.1"/>
    </source>
</evidence>
<dbReference type="GO" id="GO:0005730">
    <property type="term" value="C:nucleolus"/>
    <property type="evidence" value="ECO:0007669"/>
    <property type="project" value="TreeGrafter"/>
</dbReference>
<dbReference type="Proteomes" id="UP000703269">
    <property type="component" value="Unassembled WGS sequence"/>
</dbReference>
<proteinExistence type="predicted"/>
<accession>A0A9P3FXD4</accession>
<evidence type="ECO:0000313" key="2">
    <source>
        <dbReference type="Proteomes" id="UP000703269"/>
    </source>
</evidence>